<dbReference type="Pfam" id="PF13673">
    <property type="entry name" value="Acetyltransf_10"/>
    <property type="match status" value="1"/>
</dbReference>
<dbReference type="RefSeq" id="WP_148604123.1">
    <property type="nucleotide sequence ID" value="NZ_RXYB01000012.1"/>
</dbReference>
<organism evidence="2 3">
    <name type="scientific">Acetobacterium tundrae</name>
    <dbReference type="NCBI Taxonomy" id="132932"/>
    <lineage>
        <taxon>Bacteria</taxon>
        <taxon>Bacillati</taxon>
        <taxon>Bacillota</taxon>
        <taxon>Clostridia</taxon>
        <taxon>Eubacteriales</taxon>
        <taxon>Eubacteriaceae</taxon>
        <taxon>Acetobacterium</taxon>
    </lineage>
</organism>
<dbReference type="Gene3D" id="3.40.630.30">
    <property type="match status" value="1"/>
</dbReference>
<dbReference type="InterPro" id="IPR000182">
    <property type="entry name" value="GNAT_dom"/>
</dbReference>
<sequence length="208" mass="24195">MKENELKLYTQLMKTRFMEDSGVIFQINGLERAGLLVDLQFEGQIQAFDRQNAVKVLNGGKGLLIGYSTEELPEEKLFKIFQQSSQKLLETAKEDELLWLQNKAIQEAEIIPQNWHLKYYDRDVYHLLTIAIDKSLQGTGAFRELIMPVIQACDNKKLPIVLETFNPENVPLYEHFGFKLMESHSSEVINLTCFCMMRWRQEDNTISD</sequence>
<name>A0ABR6WM02_9FIRM</name>
<dbReference type="Proteomes" id="UP000653358">
    <property type="component" value="Unassembled WGS sequence"/>
</dbReference>
<reference evidence="2 3" key="1">
    <citation type="journal article" date="2020" name="mSystems">
        <title>Defining Genomic and Predicted Metabolic Features of the Acetobacterium Genus.</title>
        <authorList>
            <person name="Ross D.E."/>
            <person name="Marshall C.W."/>
            <person name="Gulliver D."/>
            <person name="May H.D."/>
            <person name="Norman R.S."/>
        </authorList>
    </citation>
    <scope>NUCLEOTIDE SEQUENCE [LARGE SCALE GENOMIC DNA]</scope>
    <source>
        <strain evidence="2 3">DSM 9173</strain>
    </source>
</reference>
<dbReference type="InterPro" id="IPR052523">
    <property type="entry name" value="Trichothecene_AcTrans"/>
</dbReference>
<dbReference type="PANTHER" id="PTHR42791">
    <property type="entry name" value="GNAT FAMILY ACETYLTRANSFERASE"/>
    <property type="match status" value="1"/>
</dbReference>
<evidence type="ECO:0000313" key="2">
    <source>
        <dbReference type="EMBL" id="MBC3797514.1"/>
    </source>
</evidence>
<evidence type="ECO:0000313" key="3">
    <source>
        <dbReference type="Proteomes" id="UP000653358"/>
    </source>
</evidence>
<keyword evidence="3" id="KW-1185">Reference proteome</keyword>
<feature type="domain" description="N-acetyltransferase" evidence="1">
    <location>
        <begin position="123"/>
        <end position="184"/>
    </location>
</feature>
<gene>
    <name evidence="2" type="ORF">GH807_10695</name>
</gene>
<comment type="caution">
    <text evidence="2">The sequence shown here is derived from an EMBL/GenBank/DDBJ whole genome shotgun (WGS) entry which is preliminary data.</text>
</comment>
<protein>
    <submittedName>
        <fullName evidence="2">GNAT family N-acetyltransferase</fullName>
    </submittedName>
</protein>
<accession>A0ABR6WM02</accession>
<dbReference type="PANTHER" id="PTHR42791:SF1">
    <property type="entry name" value="N-ACETYLTRANSFERASE DOMAIN-CONTAINING PROTEIN"/>
    <property type="match status" value="1"/>
</dbReference>
<proteinExistence type="predicted"/>
<dbReference type="EMBL" id="WJBB01000012">
    <property type="protein sequence ID" value="MBC3797514.1"/>
    <property type="molecule type" value="Genomic_DNA"/>
</dbReference>
<dbReference type="InterPro" id="IPR016181">
    <property type="entry name" value="Acyl_CoA_acyltransferase"/>
</dbReference>
<evidence type="ECO:0000259" key="1">
    <source>
        <dbReference type="Pfam" id="PF13673"/>
    </source>
</evidence>
<dbReference type="SUPFAM" id="SSF55729">
    <property type="entry name" value="Acyl-CoA N-acyltransferases (Nat)"/>
    <property type="match status" value="1"/>
</dbReference>